<organism evidence="2 3">
    <name type="scientific">Halococcus morrhuae DSM 1307</name>
    <dbReference type="NCBI Taxonomy" id="931277"/>
    <lineage>
        <taxon>Archaea</taxon>
        <taxon>Methanobacteriati</taxon>
        <taxon>Methanobacteriota</taxon>
        <taxon>Stenosarchaea group</taxon>
        <taxon>Halobacteria</taxon>
        <taxon>Halobacteriales</taxon>
        <taxon>Halococcaceae</taxon>
        <taxon>Halococcus</taxon>
    </lineage>
</organism>
<evidence type="ECO:0000313" key="2">
    <source>
        <dbReference type="EMBL" id="EMA41372.1"/>
    </source>
</evidence>
<comment type="caution">
    <text evidence="2">The sequence shown here is derived from an EMBL/GenBank/DDBJ whole genome shotgun (WGS) entry which is preliminary data.</text>
</comment>
<reference evidence="2 3" key="1">
    <citation type="journal article" date="2014" name="PLoS Genet.">
        <title>Phylogenetically driven sequencing of extremely halophilic archaea reveals strategies for static and dynamic osmo-response.</title>
        <authorList>
            <person name="Becker E.A."/>
            <person name="Seitzer P.M."/>
            <person name="Tritt A."/>
            <person name="Larsen D."/>
            <person name="Krusor M."/>
            <person name="Yao A.I."/>
            <person name="Wu D."/>
            <person name="Madern D."/>
            <person name="Eisen J.A."/>
            <person name="Darling A.E."/>
            <person name="Facciotti M.T."/>
        </authorList>
    </citation>
    <scope>NUCLEOTIDE SEQUENCE [LARGE SCALE GENOMIC DNA]</scope>
    <source>
        <strain evidence="2 3">DSM 1307</strain>
    </source>
</reference>
<dbReference type="PATRIC" id="fig|931277.6.peg.2339"/>
<dbReference type="Pfam" id="PF00534">
    <property type="entry name" value="Glycos_transf_1"/>
    <property type="match status" value="1"/>
</dbReference>
<feature type="domain" description="Glycosyl transferase family 1" evidence="1">
    <location>
        <begin position="166"/>
        <end position="306"/>
    </location>
</feature>
<dbReference type="EMBL" id="AOMC01000140">
    <property type="protein sequence ID" value="EMA41372.1"/>
    <property type="molecule type" value="Genomic_DNA"/>
</dbReference>
<evidence type="ECO:0000313" key="3">
    <source>
        <dbReference type="Proteomes" id="UP000011568"/>
    </source>
</evidence>
<dbReference type="SUPFAM" id="SSF53756">
    <property type="entry name" value="UDP-Glycosyltransferase/glycogen phosphorylase"/>
    <property type="match status" value="1"/>
</dbReference>
<sequence>MNERDWTYEAPFGLLDEIRSIEPETDLFHVFAPWLVPLFGYYRYLGGDTPVVGRLNGYTMFCTNDKLMNGECHKHCSLSNKINHDNSDLGKKMVKLPKYLYMDLSFPKFGNEVDKLFAQSPTVEKYYSEAGIDADRVTVISNFYNEQFHSGSYSPPSMGDWDGFNLLYVGRIEEEKGVDTLVDSANYLPDDYHIHIAGDGSMLDELKRTVDEEANGSSVTFHGWVDRDALPSFYDNAEVFVHPSRWPEPSGRAVLEALQYDCPIIASDIGGPQWIKGEAGSVFERNNPEDLSSKVLEISSNAEKYDAKVQQCSERLEYFAPDRILNELENEYTALR</sequence>
<dbReference type="PANTHER" id="PTHR45947:SF3">
    <property type="entry name" value="SULFOQUINOVOSYL TRANSFERASE SQD2"/>
    <property type="match status" value="1"/>
</dbReference>
<protein>
    <submittedName>
        <fullName evidence="2">Hexosyltransferase</fullName>
    </submittedName>
</protein>
<keyword evidence="2" id="KW-0808">Transferase</keyword>
<dbReference type="CDD" id="cd03801">
    <property type="entry name" value="GT4_PimA-like"/>
    <property type="match status" value="1"/>
</dbReference>
<dbReference type="Proteomes" id="UP000011568">
    <property type="component" value="Unassembled WGS sequence"/>
</dbReference>
<proteinExistence type="predicted"/>
<keyword evidence="3" id="KW-1185">Reference proteome</keyword>
<dbReference type="eggNOG" id="arCOG01408">
    <property type="taxonomic scope" value="Archaea"/>
</dbReference>
<dbReference type="GO" id="GO:0016757">
    <property type="term" value="F:glycosyltransferase activity"/>
    <property type="evidence" value="ECO:0007669"/>
    <property type="project" value="InterPro"/>
</dbReference>
<evidence type="ECO:0000259" key="1">
    <source>
        <dbReference type="Pfam" id="PF00534"/>
    </source>
</evidence>
<accession>M0M6D0</accession>
<name>M0M6D0_HALMO</name>
<dbReference type="InterPro" id="IPR050194">
    <property type="entry name" value="Glycosyltransferase_grp1"/>
</dbReference>
<dbReference type="InterPro" id="IPR001296">
    <property type="entry name" value="Glyco_trans_1"/>
</dbReference>
<dbReference type="PANTHER" id="PTHR45947">
    <property type="entry name" value="SULFOQUINOVOSYL TRANSFERASE SQD2"/>
    <property type="match status" value="1"/>
</dbReference>
<dbReference type="STRING" id="931277.C448_11976"/>
<dbReference type="Gene3D" id="3.40.50.2000">
    <property type="entry name" value="Glycogen Phosphorylase B"/>
    <property type="match status" value="2"/>
</dbReference>
<gene>
    <name evidence="2" type="ORF">C448_11976</name>
</gene>
<dbReference type="AlphaFoldDB" id="M0M6D0"/>